<organism evidence="1 2">
    <name type="scientific">Dictyobacter aurantiacus</name>
    <dbReference type="NCBI Taxonomy" id="1936993"/>
    <lineage>
        <taxon>Bacteria</taxon>
        <taxon>Bacillati</taxon>
        <taxon>Chloroflexota</taxon>
        <taxon>Ktedonobacteria</taxon>
        <taxon>Ktedonobacterales</taxon>
        <taxon>Dictyobacteraceae</taxon>
        <taxon>Dictyobacter</taxon>
    </lineage>
</organism>
<reference evidence="2" key="1">
    <citation type="submission" date="2018-12" db="EMBL/GenBank/DDBJ databases">
        <title>Tengunoibacter tsumagoiensis gen. nov., sp. nov., Dictyobacter kobayashii sp. nov., D. alpinus sp. nov., and D. joshuensis sp. nov. and description of Dictyobacteraceae fam. nov. within the order Ktedonobacterales isolated from Tengu-no-mugimeshi.</title>
        <authorList>
            <person name="Wang C.M."/>
            <person name="Zheng Y."/>
            <person name="Sakai Y."/>
            <person name="Toyoda A."/>
            <person name="Minakuchi Y."/>
            <person name="Abe K."/>
            <person name="Yokota A."/>
            <person name="Yabe S."/>
        </authorList>
    </citation>
    <scope>NUCLEOTIDE SEQUENCE [LARGE SCALE GENOMIC DNA]</scope>
    <source>
        <strain evidence="2">S-27</strain>
    </source>
</reference>
<keyword evidence="2" id="KW-1185">Reference proteome</keyword>
<dbReference type="Proteomes" id="UP000287224">
    <property type="component" value="Unassembled WGS sequence"/>
</dbReference>
<evidence type="ECO:0000313" key="1">
    <source>
        <dbReference type="EMBL" id="GCE08962.1"/>
    </source>
</evidence>
<dbReference type="AlphaFoldDB" id="A0A401ZQ60"/>
<dbReference type="Pfam" id="PF04430">
    <property type="entry name" value="DUF498"/>
    <property type="match status" value="1"/>
</dbReference>
<proteinExistence type="predicted"/>
<gene>
    <name evidence="1" type="ORF">KDAU_62910</name>
</gene>
<evidence type="ECO:0000313" key="2">
    <source>
        <dbReference type="Proteomes" id="UP000287224"/>
    </source>
</evidence>
<dbReference type="PANTHER" id="PTHR15811">
    <property type="entry name" value="MTH938 DOMAIN-CONTAINING PROTEIN"/>
    <property type="match status" value="1"/>
</dbReference>
<dbReference type="RefSeq" id="WP_126601426.1">
    <property type="nucleotide sequence ID" value="NZ_BIFQ01000002.1"/>
</dbReference>
<dbReference type="EMBL" id="BIFQ01000002">
    <property type="protein sequence ID" value="GCE08962.1"/>
    <property type="molecule type" value="Genomic_DNA"/>
</dbReference>
<name>A0A401ZQ60_9CHLR</name>
<dbReference type="InterPro" id="IPR036748">
    <property type="entry name" value="MTH938-like_sf"/>
</dbReference>
<dbReference type="InterPro" id="IPR007523">
    <property type="entry name" value="NDUFAF3/AAMDC"/>
</dbReference>
<comment type="caution">
    <text evidence="1">The sequence shown here is derived from an EMBL/GenBank/DDBJ whole genome shotgun (WGS) entry which is preliminary data.</text>
</comment>
<sequence>MKPNIDQTAFGSITIEGTTFDHDVIIRLNGQVKKRKKKLSKAIYGTSHILSLDEARHVYEPEVKRLIIGSGQQGNVRLSEEAAAYFKQKRCQVDLLPTPEAIHVWDEATGSAIGLFHVTC</sequence>
<dbReference type="PANTHER" id="PTHR15811:SF5">
    <property type="entry name" value="MTH938 DOMAIN-CONTAINING PROTEIN"/>
    <property type="match status" value="1"/>
</dbReference>
<protein>
    <submittedName>
        <fullName evidence="1">Uncharacterized protein</fullName>
    </submittedName>
</protein>
<dbReference type="SUPFAM" id="SSF64076">
    <property type="entry name" value="MTH938-like"/>
    <property type="match status" value="1"/>
</dbReference>
<dbReference type="OrthoDB" id="8234422at2"/>
<dbReference type="GO" id="GO:0005737">
    <property type="term" value="C:cytoplasm"/>
    <property type="evidence" value="ECO:0007669"/>
    <property type="project" value="TreeGrafter"/>
</dbReference>
<accession>A0A401ZQ60</accession>
<dbReference type="Gene3D" id="3.40.1230.10">
    <property type="entry name" value="MTH938-like"/>
    <property type="match status" value="1"/>
</dbReference>